<dbReference type="AlphaFoldDB" id="A0A0R2B7K9"/>
<feature type="transmembrane region" description="Helical" evidence="1">
    <location>
        <begin position="197"/>
        <end position="224"/>
    </location>
</feature>
<keyword evidence="1" id="KW-0812">Transmembrane</keyword>
<dbReference type="Proteomes" id="UP000051845">
    <property type="component" value="Unassembled WGS sequence"/>
</dbReference>
<feature type="transmembrane region" description="Helical" evidence="1">
    <location>
        <begin position="146"/>
        <end position="164"/>
    </location>
</feature>
<gene>
    <name evidence="2" type="ORF">FC82_GL002653</name>
</gene>
<feature type="transmembrane region" description="Helical" evidence="1">
    <location>
        <begin position="395"/>
        <end position="413"/>
    </location>
</feature>
<feature type="transmembrane region" description="Helical" evidence="1">
    <location>
        <begin position="22"/>
        <end position="41"/>
    </location>
</feature>
<feature type="transmembrane region" description="Helical" evidence="1">
    <location>
        <begin position="307"/>
        <end position="325"/>
    </location>
</feature>
<feature type="transmembrane region" description="Helical" evidence="1">
    <location>
        <begin position="92"/>
        <end position="111"/>
    </location>
</feature>
<dbReference type="STRING" id="33960.TY91_08425"/>
<feature type="transmembrane region" description="Helical" evidence="1">
    <location>
        <begin position="449"/>
        <end position="467"/>
    </location>
</feature>
<feature type="transmembrane region" description="Helical" evidence="1">
    <location>
        <begin position="862"/>
        <end position="883"/>
    </location>
</feature>
<evidence type="ECO:0000313" key="3">
    <source>
        <dbReference type="Proteomes" id="UP000051845"/>
    </source>
</evidence>
<feature type="transmembrane region" description="Helical" evidence="1">
    <location>
        <begin position="244"/>
        <end position="264"/>
    </location>
</feature>
<feature type="transmembrane region" description="Helical" evidence="1">
    <location>
        <begin position="117"/>
        <end position="139"/>
    </location>
</feature>
<feature type="transmembrane region" description="Helical" evidence="1">
    <location>
        <begin position="425"/>
        <end position="442"/>
    </location>
</feature>
<keyword evidence="1" id="KW-0472">Membrane</keyword>
<feature type="transmembrane region" description="Helical" evidence="1">
    <location>
        <begin position="337"/>
        <end position="360"/>
    </location>
</feature>
<dbReference type="PANTHER" id="PTHR38454">
    <property type="entry name" value="INTEGRAL MEMBRANE PROTEIN-RELATED"/>
    <property type="match status" value="1"/>
</dbReference>
<keyword evidence="1" id="KW-1133">Transmembrane helix</keyword>
<protein>
    <recommendedName>
        <fullName evidence="4">Integral membrane protein</fullName>
    </recommendedName>
</protein>
<evidence type="ECO:0008006" key="4">
    <source>
        <dbReference type="Google" id="ProtNLM"/>
    </source>
</evidence>
<name>A0A0R2B7K9_SECCO</name>
<evidence type="ECO:0000256" key="1">
    <source>
        <dbReference type="SAM" id="Phobius"/>
    </source>
</evidence>
<feature type="transmembrane region" description="Helical" evidence="1">
    <location>
        <begin position="366"/>
        <end position="383"/>
    </location>
</feature>
<sequence>MEVSSLFPKFTLNLTEKKERRLILTLSFLIPALIMTCYFASRHMAPFGNSSLLTVDLGQQYVDFFAYFRHCLLHDPSGIFYTFQKALGGEMFGIWTYYLLSPFNLILLFFPDHVITSGILVITVLKYGAAGFTFAWLLFKSGVQRNWTVIGFATSYAMMGWMIANQLNLMWLDAVVILPLIVLGLLRLINGQGCRTYIIWLAALLIINYYMAYMVCLFSILFFIYEAISQYDNRQTFFKQAGRYIGSSLLAAGIAAVTLLPTWYSLSLSKSKYTVTNVKFKFEYFPFKMLSKLFLGGFNFSQMPKGMPNLFVGSVVLVGVVAFFIRRDVRSLRRWMALIITFVLLLSLCFQPLDLVWHAMQFPIWYPYRFSFVVSFWLIWLAANALQKDFVPDPAQILIMVVVGAAVIVYVWLNLTSFSFLSHNQVMIGGLFYVAAVCLVALPQKQAFFYQLIFSIFIIAEMTSNMVTSLNHITYVSQTEYGNYQQVMTKEVDGVTSKHKGFYRMTPTFMRTKNDPLSGQFNGGSVFSSTLEKTMPTFMGSIGQPDGDGFVAYTNGTELTDSLLNFRYLINQNSVLTGSTSAAGLTQSGLPTVSTRADLSDYKKVREDGTVATYKNPNALSMGFISSSDVLSLKNTTADPTRYQANLWASLTGEKRDQHLFTAENFNNVLFSNVKQQTKLTGAFLQKANLLKAGSVTLTFKPTSNDSYYLTMGANMDEDNVTVLLNGKTLSQYPTYRHTIVVNIANHDKGKTIKVQLNFKKSTLWLQNFTLYKLNNKVFKKSVKKLQAHPLKVTKHTQRSITGTVTAPRNNATLMTTIPYSKGWHVTVDGHTVTAKKAAGTFLALKLAKGKHTIHISYWPPLFNLGLTISLVCLAGCSGLYLWRRKRRHS</sequence>
<comment type="caution">
    <text evidence="2">The sequence shown here is derived from an EMBL/GenBank/DDBJ whole genome shotgun (WGS) entry which is preliminary data.</text>
</comment>
<evidence type="ECO:0000313" key="2">
    <source>
        <dbReference type="EMBL" id="KRM75050.1"/>
    </source>
</evidence>
<dbReference type="PANTHER" id="PTHR38454:SF1">
    <property type="entry name" value="INTEGRAL MEMBRANE PROTEIN"/>
    <property type="match status" value="1"/>
</dbReference>
<dbReference type="EMBL" id="AYYR01000061">
    <property type="protein sequence ID" value="KRM75050.1"/>
    <property type="molecule type" value="Genomic_DNA"/>
</dbReference>
<dbReference type="PATRIC" id="fig|1423733.4.peg.2774"/>
<proteinExistence type="predicted"/>
<organism evidence="2 3">
    <name type="scientific">Secundilactobacillus collinoides DSM 20515 = JCM 1123</name>
    <dbReference type="NCBI Taxonomy" id="1423733"/>
    <lineage>
        <taxon>Bacteria</taxon>
        <taxon>Bacillati</taxon>
        <taxon>Bacillota</taxon>
        <taxon>Bacilli</taxon>
        <taxon>Lactobacillales</taxon>
        <taxon>Lactobacillaceae</taxon>
        <taxon>Secundilactobacillus</taxon>
    </lineage>
</organism>
<dbReference type="InterPro" id="IPR018580">
    <property type="entry name" value="Uncharacterised_YfhO"/>
</dbReference>
<feature type="transmembrane region" description="Helical" evidence="1">
    <location>
        <begin position="170"/>
        <end position="190"/>
    </location>
</feature>
<reference evidence="2 3" key="1">
    <citation type="journal article" date="2015" name="Genome Announc.">
        <title>Expanding the biotechnology potential of lactobacilli through comparative genomics of 213 strains and associated genera.</title>
        <authorList>
            <person name="Sun Z."/>
            <person name="Harris H.M."/>
            <person name="McCann A."/>
            <person name="Guo C."/>
            <person name="Argimon S."/>
            <person name="Zhang W."/>
            <person name="Yang X."/>
            <person name="Jeffery I.B."/>
            <person name="Cooney J.C."/>
            <person name="Kagawa T.F."/>
            <person name="Liu W."/>
            <person name="Song Y."/>
            <person name="Salvetti E."/>
            <person name="Wrobel A."/>
            <person name="Rasinkangas P."/>
            <person name="Parkhill J."/>
            <person name="Rea M.C."/>
            <person name="O'Sullivan O."/>
            <person name="Ritari J."/>
            <person name="Douillard F.P."/>
            <person name="Paul Ross R."/>
            <person name="Yang R."/>
            <person name="Briner A.E."/>
            <person name="Felis G.E."/>
            <person name="de Vos W.M."/>
            <person name="Barrangou R."/>
            <person name="Klaenhammer T.R."/>
            <person name="Caufield P.W."/>
            <person name="Cui Y."/>
            <person name="Zhang H."/>
            <person name="O'Toole P.W."/>
        </authorList>
    </citation>
    <scope>NUCLEOTIDE SEQUENCE [LARGE SCALE GENOMIC DNA]</scope>
    <source>
        <strain evidence="2 3">DSM 20515</strain>
    </source>
</reference>
<accession>A0A0R2B7K9</accession>
<dbReference type="Pfam" id="PF09586">
    <property type="entry name" value="YfhO"/>
    <property type="match status" value="1"/>
</dbReference>